<dbReference type="SUPFAM" id="SSF46992">
    <property type="entry name" value="Ribosomal protein S20"/>
    <property type="match status" value="1"/>
</dbReference>
<keyword evidence="3 6" id="KW-0689">Ribosomal protein</keyword>
<dbReference type="InterPro" id="IPR036510">
    <property type="entry name" value="Ribosomal_bS20_sf"/>
</dbReference>
<name>A0A1F4Z6V5_9BACT</name>
<evidence type="ECO:0000256" key="6">
    <source>
        <dbReference type="HAMAP-Rule" id="MF_00500"/>
    </source>
</evidence>
<accession>A0A1F4Z6V5</accession>
<evidence type="ECO:0000256" key="4">
    <source>
        <dbReference type="ARBA" id="ARBA00023274"/>
    </source>
</evidence>
<dbReference type="NCBIfam" id="TIGR00029">
    <property type="entry name" value="S20"/>
    <property type="match status" value="1"/>
</dbReference>
<dbReference type="GO" id="GO:0003735">
    <property type="term" value="F:structural constituent of ribosome"/>
    <property type="evidence" value="ECO:0007669"/>
    <property type="project" value="InterPro"/>
</dbReference>
<comment type="caution">
    <text evidence="7">The sequence shown here is derived from an EMBL/GenBank/DDBJ whole genome shotgun (WGS) entry which is preliminary data.</text>
</comment>
<dbReference type="InterPro" id="IPR002583">
    <property type="entry name" value="Ribosomal_bS20"/>
</dbReference>
<evidence type="ECO:0000313" key="8">
    <source>
        <dbReference type="Proteomes" id="UP000176822"/>
    </source>
</evidence>
<dbReference type="GO" id="GO:0006412">
    <property type="term" value="P:translation"/>
    <property type="evidence" value="ECO:0007669"/>
    <property type="project" value="UniProtKB-UniRule"/>
</dbReference>
<keyword evidence="2 6" id="KW-0694">RNA-binding</keyword>
<sequence>MPITAGAIRKLRADVRKNKVNTSIRQTLREAVSQMRKKPTNSALKKVFATADRAAKSRVIHRNKASRLKSRLSKLVRKAK</sequence>
<reference evidence="7 8" key="1">
    <citation type="journal article" date="2016" name="Nat. Commun.">
        <title>Thousands of microbial genomes shed light on interconnected biogeochemical processes in an aquifer system.</title>
        <authorList>
            <person name="Anantharaman K."/>
            <person name="Brown C.T."/>
            <person name="Hug L.A."/>
            <person name="Sharon I."/>
            <person name="Castelle C.J."/>
            <person name="Probst A.J."/>
            <person name="Thomas B.C."/>
            <person name="Singh A."/>
            <person name="Wilkins M.J."/>
            <person name="Karaoz U."/>
            <person name="Brodie E.L."/>
            <person name="Williams K.H."/>
            <person name="Hubbard S.S."/>
            <person name="Banfield J.F."/>
        </authorList>
    </citation>
    <scope>NUCLEOTIDE SEQUENCE [LARGE SCALE GENOMIC DNA]</scope>
</reference>
<protein>
    <recommendedName>
        <fullName evidence="5 6">Small ribosomal subunit protein bS20</fullName>
    </recommendedName>
</protein>
<dbReference type="Gene3D" id="1.20.58.110">
    <property type="entry name" value="Ribosomal protein S20"/>
    <property type="match status" value="1"/>
</dbReference>
<keyword evidence="1 6" id="KW-0699">rRNA-binding</keyword>
<comment type="function">
    <text evidence="6">Binds directly to 16S ribosomal RNA.</text>
</comment>
<organism evidence="7 8">
    <name type="scientific">Candidatus Amesbacteria bacterium RIFCSPLOWO2_01_FULL_47_33</name>
    <dbReference type="NCBI Taxonomy" id="1797258"/>
    <lineage>
        <taxon>Bacteria</taxon>
        <taxon>Candidatus Amesiibacteriota</taxon>
    </lineage>
</organism>
<dbReference type="Pfam" id="PF01649">
    <property type="entry name" value="Ribosomal_S20p"/>
    <property type="match status" value="1"/>
</dbReference>
<proteinExistence type="inferred from homology"/>
<gene>
    <name evidence="6" type="primary">rpsT</name>
    <name evidence="7" type="ORF">A2972_02205</name>
</gene>
<evidence type="ECO:0000313" key="7">
    <source>
        <dbReference type="EMBL" id="OGD01920.1"/>
    </source>
</evidence>
<dbReference type="Proteomes" id="UP000176822">
    <property type="component" value="Unassembled WGS sequence"/>
</dbReference>
<dbReference type="EMBL" id="MEXM01000003">
    <property type="protein sequence ID" value="OGD01920.1"/>
    <property type="molecule type" value="Genomic_DNA"/>
</dbReference>
<dbReference type="HAMAP" id="MF_00500">
    <property type="entry name" value="Ribosomal_bS20"/>
    <property type="match status" value="1"/>
</dbReference>
<dbReference type="GO" id="GO:1990904">
    <property type="term" value="C:ribonucleoprotein complex"/>
    <property type="evidence" value="ECO:0007669"/>
    <property type="project" value="UniProtKB-KW"/>
</dbReference>
<evidence type="ECO:0000256" key="1">
    <source>
        <dbReference type="ARBA" id="ARBA00022730"/>
    </source>
</evidence>
<evidence type="ECO:0000256" key="3">
    <source>
        <dbReference type="ARBA" id="ARBA00022980"/>
    </source>
</evidence>
<keyword evidence="4 6" id="KW-0687">Ribonucleoprotein</keyword>
<comment type="similarity">
    <text evidence="6">Belongs to the bacterial ribosomal protein bS20 family.</text>
</comment>
<evidence type="ECO:0000256" key="5">
    <source>
        <dbReference type="ARBA" id="ARBA00035136"/>
    </source>
</evidence>
<dbReference type="GO" id="GO:0005840">
    <property type="term" value="C:ribosome"/>
    <property type="evidence" value="ECO:0007669"/>
    <property type="project" value="UniProtKB-KW"/>
</dbReference>
<dbReference type="AlphaFoldDB" id="A0A1F4Z6V5"/>
<evidence type="ECO:0000256" key="2">
    <source>
        <dbReference type="ARBA" id="ARBA00022884"/>
    </source>
</evidence>
<dbReference type="GO" id="GO:0019843">
    <property type="term" value="F:rRNA binding"/>
    <property type="evidence" value="ECO:0007669"/>
    <property type="project" value="UniProtKB-UniRule"/>
</dbReference>